<reference evidence="6" key="1">
    <citation type="submission" date="2018-05" db="EMBL/GenBank/DDBJ databases">
        <authorList>
            <person name="Cea G.-C."/>
            <person name="William W."/>
        </authorList>
    </citation>
    <scope>NUCLEOTIDE SEQUENCE [LARGE SCALE GENOMIC DNA]</scope>
    <source>
        <strain evidence="6">DB21MT 5</strain>
    </source>
</reference>
<keyword evidence="6" id="KW-1185">Reference proteome</keyword>
<dbReference type="CDD" id="cd06558">
    <property type="entry name" value="crotonase-like"/>
    <property type="match status" value="1"/>
</dbReference>
<proteinExistence type="inferred from homology"/>
<dbReference type="InterPro" id="IPR001753">
    <property type="entry name" value="Enoyl-CoA_hydra/iso"/>
</dbReference>
<accession>A0A330LN76</accession>
<dbReference type="SUPFAM" id="SSF52096">
    <property type="entry name" value="ClpP/crotonase"/>
    <property type="match status" value="1"/>
</dbReference>
<dbReference type="InterPro" id="IPR051053">
    <property type="entry name" value="ECH/Chromodomain_protein"/>
</dbReference>
<evidence type="ECO:0000256" key="1">
    <source>
        <dbReference type="ARBA" id="ARBA00004275"/>
    </source>
</evidence>
<keyword evidence="3" id="KW-0576">Peroxisome</keyword>
<evidence type="ECO:0000256" key="2">
    <source>
        <dbReference type="ARBA" id="ARBA00005254"/>
    </source>
</evidence>
<evidence type="ECO:0000256" key="4">
    <source>
        <dbReference type="ARBA" id="ARBA00023235"/>
    </source>
</evidence>
<dbReference type="Pfam" id="PF00378">
    <property type="entry name" value="ECH_1"/>
    <property type="match status" value="1"/>
</dbReference>
<evidence type="ECO:0000313" key="5">
    <source>
        <dbReference type="EMBL" id="SQD77676.1"/>
    </source>
</evidence>
<gene>
    <name evidence="5" type="ORF">MORIYA_1198</name>
</gene>
<name>A0A330LN76_9GAMM</name>
<sequence>MLELKLNGHYKNTQLKLKVYNMEDFITSVVQDNILTLTINRPKARNALNQAMYLLLAQGLETAQQDDAIHVVMIKGTVDIFCAGNDMQDFQAMSQGQADQYGARFMRALINCDKPIVAAVNGSAMGIGTTMLQFVDFLYLSPTAIFQTPFVAMGLCPELGSSELLAQQIGVRKARAMLLAGESMLANEAVTLGFANEVCDSPDDAALQRAITLAKLAPIAMRTSKAMLMRESRQQLLDIVEYENKSLAYLVTQPECREAVSAFMEKRQPDFNRC</sequence>
<dbReference type="Proteomes" id="UP000250163">
    <property type="component" value="Chromosome MORIYA"/>
</dbReference>
<dbReference type="Gene3D" id="3.90.226.10">
    <property type="entry name" value="2-enoyl-CoA Hydratase, Chain A, domain 1"/>
    <property type="match status" value="1"/>
</dbReference>
<evidence type="ECO:0000313" key="6">
    <source>
        <dbReference type="Proteomes" id="UP000250163"/>
    </source>
</evidence>
<keyword evidence="4" id="KW-0413">Isomerase</keyword>
<dbReference type="PANTHER" id="PTHR43684">
    <property type="match status" value="1"/>
</dbReference>
<organism evidence="5 6">
    <name type="scientific">Moritella yayanosii</name>
    <dbReference type="NCBI Taxonomy" id="69539"/>
    <lineage>
        <taxon>Bacteria</taxon>
        <taxon>Pseudomonadati</taxon>
        <taxon>Pseudomonadota</taxon>
        <taxon>Gammaproteobacteria</taxon>
        <taxon>Alteromonadales</taxon>
        <taxon>Moritellaceae</taxon>
        <taxon>Moritella</taxon>
    </lineage>
</organism>
<protein>
    <submittedName>
        <fullName evidence="5">Enoyl-CoA hydratase</fullName>
    </submittedName>
</protein>
<dbReference type="Gene3D" id="1.10.12.10">
    <property type="entry name" value="Lyase 2-enoyl-coa Hydratase, Chain A, domain 2"/>
    <property type="match status" value="1"/>
</dbReference>
<dbReference type="GO" id="GO:0004165">
    <property type="term" value="F:delta(3)-delta(2)-enoyl-CoA isomerase activity"/>
    <property type="evidence" value="ECO:0007669"/>
    <property type="project" value="UniProtKB-ARBA"/>
</dbReference>
<dbReference type="KEGG" id="mya:MORIYA_1198"/>
<dbReference type="InterPro" id="IPR029045">
    <property type="entry name" value="ClpP/crotonase-like_dom_sf"/>
</dbReference>
<dbReference type="PANTHER" id="PTHR43684:SF1">
    <property type="entry name" value="ENOYL-COA DELTA ISOMERASE 2"/>
    <property type="match status" value="1"/>
</dbReference>
<dbReference type="EMBL" id="LS483250">
    <property type="protein sequence ID" value="SQD77676.1"/>
    <property type="molecule type" value="Genomic_DNA"/>
</dbReference>
<dbReference type="AlphaFoldDB" id="A0A330LN76"/>
<evidence type="ECO:0000256" key="3">
    <source>
        <dbReference type="ARBA" id="ARBA00023140"/>
    </source>
</evidence>
<comment type="similarity">
    <text evidence="2">Belongs to the enoyl-CoA hydratase/isomerase family.</text>
</comment>
<dbReference type="InterPro" id="IPR014748">
    <property type="entry name" value="Enoyl-CoA_hydra_C"/>
</dbReference>
<comment type="subcellular location">
    <subcellularLocation>
        <location evidence="1">Peroxisome</location>
    </subcellularLocation>
</comment>